<evidence type="ECO:0000313" key="6">
    <source>
        <dbReference type="Proteomes" id="UP000477911"/>
    </source>
</evidence>
<dbReference type="Proteomes" id="UP000477911">
    <property type="component" value="Unassembled WGS sequence"/>
</dbReference>
<evidence type="ECO:0000256" key="3">
    <source>
        <dbReference type="ARBA" id="ARBA00022840"/>
    </source>
</evidence>
<protein>
    <submittedName>
        <fullName evidence="5">Carboxyltransferase domain-containing protein</fullName>
    </submittedName>
</protein>
<dbReference type="InterPro" id="IPR010016">
    <property type="entry name" value="PxpB"/>
</dbReference>
<accession>A0A6L7FZE5</accession>
<dbReference type="RefSeq" id="WP_160892215.1">
    <property type="nucleotide sequence ID" value="NZ_WUMU01000003.1"/>
</dbReference>
<dbReference type="Gene3D" id="2.40.100.10">
    <property type="entry name" value="Cyclophilin-like"/>
    <property type="match status" value="1"/>
</dbReference>
<dbReference type="InterPro" id="IPR003833">
    <property type="entry name" value="CT_C_D"/>
</dbReference>
<sequence length="244" mass="26080">MTRSAPAPDRPRLLPLGLDGFLMRFSEGFGEAANRAAQAAGELARSLPGVTEVVPALASTLVRFDPARTPRAPLEAALRDLLASRDWLDLPPAAPTRRWHVPVSFDAADAPSLAQVAALTERTETALVQDILDSATRVLAIGFAPGQPYLGLLPEVWDFPRQTSLMQVPQGALVAAIRQLVLFANASPTGWLQIGRTAFRPFQPEAETPMPLATGDEIRFARASAAELAACETTPMGGARLEIL</sequence>
<dbReference type="SUPFAM" id="SSF160467">
    <property type="entry name" value="PH0987 N-terminal domain-like"/>
    <property type="match status" value="1"/>
</dbReference>
<keyword evidence="6" id="KW-1185">Reference proteome</keyword>
<dbReference type="SUPFAM" id="SSF50891">
    <property type="entry name" value="Cyclophilin-like"/>
    <property type="match status" value="1"/>
</dbReference>
<keyword evidence="3" id="KW-0067">ATP-binding</keyword>
<name>A0A6L7FZE5_9RHOB</name>
<dbReference type="AlphaFoldDB" id="A0A6L7FZE5"/>
<keyword evidence="5" id="KW-0808">Transferase</keyword>
<organism evidence="5 6">
    <name type="scientific">Pseudooceanicola albus</name>
    <dbReference type="NCBI Taxonomy" id="2692189"/>
    <lineage>
        <taxon>Bacteria</taxon>
        <taxon>Pseudomonadati</taxon>
        <taxon>Pseudomonadota</taxon>
        <taxon>Alphaproteobacteria</taxon>
        <taxon>Rhodobacterales</taxon>
        <taxon>Paracoccaceae</taxon>
        <taxon>Pseudooceanicola</taxon>
    </lineage>
</organism>
<keyword evidence="2" id="KW-0378">Hydrolase</keyword>
<gene>
    <name evidence="5" type="ORF">GR170_04995</name>
</gene>
<evidence type="ECO:0000256" key="1">
    <source>
        <dbReference type="ARBA" id="ARBA00022741"/>
    </source>
</evidence>
<comment type="caution">
    <text evidence="5">The sequence shown here is derived from an EMBL/GenBank/DDBJ whole genome shotgun (WGS) entry which is preliminary data.</text>
</comment>
<dbReference type="SMART" id="SM00796">
    <property type="entry name" value="AHS1"/>
    <property type="match status" value="1"/>
</dbReference>
<dbReference type="PANTHER" id="PTHR34698:SF2">
    <property type="entry name" value="5-OXOPROLINASE SUBUNIT B"/>
    <property type="match status" value="1"/>
</dbReference>
<dbReference type="EMBL" id="WUMU01000003">
    <property type="protein sequence ID" value="MXN17181.1"/>
    <property type="molecule type" value="Genomic_DNA"/>
</dbReference>
<proteinExistence type="predicted"/>
<evidence type="ECO:0000259" key="4">
    <source>
        <dbReference type="SMART" id="SM00796"/>
    </source>
</evidence>
<dbReference type="Gene3D" id="3.30.1360.40">
    <property type="match status" value="1"/>
</dbReference>
<keyword evidence="1" id="KW-0547">Nucleotide-binding</keyword>
<evidence type="ECO:0000313" key="5">
    <source>
        <dbReference type="EMBL" id="MXN17181.1"/>
    </source>
</evidence>
<evidence type="ECO:0000256" key="2">
    <source>
        <dbReference type="ARBA" id="ARBA00022801"/>
    </source>
</evidence>
<dbReference type="GO" id="GO:0016787">
    <property type="term" value="F:hydrolase activity"/>
    <property type="evidence" value="ECO:0007669"/>
    <property type="project" value="UniProtKB-KW"/>
</dbReference>
<feature type="domain" description="Carboxyltransferase" evidence="4">
    <location>
        <begin position="11"/>
        <end position="212"/>
    </location>
</feature>
<dbReference type="GO" id="GO:0005524">
    <property type="term" value="F:ATP binding"/>
    <property type="evidence" value="ECO:0007669"/>
    <property type="project" value="UniProtKB-KW"/>
</dbReference>
<dbReference type="InterPro" id="IPR029000">
    <property type="entry name" value="Cyclophilin-like_dom_sf"/>
</dbReference>
<dbReference type="Pfam" id="PF02682">
    <property type="entry name" value="CT_C_D"/>
    <property type="match status" value="1"/>
</dbReference>
<dbReference type="GO" id="GO:0016740">
    <property type="term" value="F:transferase activity"/>
    <property type="evidence" value="ECO:0007669"/>
    <property type="project" value="UniProtKB-KW"/>
</dbReference>
<reference evidence="5 6" key="1">
    <citation type="submission" date="2019-12" db="EMBL/GenBank/DDBJ databases">
        <authorList>
            <person name="Li M."/>
        </authorList>
    </citation>
    <scope>NUCLEOTIDE SEQUENCE [LARGE SCALE GENOMIC DNA]</scope>
    <source>
        <strain evidence="5 6">GBMRC 2024</strain>
    </source>
</reference>
<dbReference type="PANTHER" id="PTHR34698">
    <property type="entry name" value="5-OXOPROLINASE SUBUNIT B"/>
    <property type="match status" value="1"/>
</dbReference>